<keyword evidence="3" id="KW-0472">Membrane</keyword>
<evidence type="ECO:0000313" key="4">
    <source>
        <dbReference type="EMBL" id="RYM42040.1"/>
    </source>
</evidence>
<dbReference type="AlphaFoldDB" id="A0A4Q4L4V0"/>
<accession>A0A4Q4L4V0</accession>
<comment type="caution">
    <text evidence="4">The sequence shown here is derived from an EMBL/GenBank/DDBJ whole genome shotgun (WGS) entry which is preliminary data.</text>
</comment>
<organism evidence="4 5">
    <name type="scientific">Pseudomonas koreensis</name>
    <dbReference type="NCBI Taxonomy" id="198620"/>
    <lineage>
        <taxon>Bacteria</taxon>
        <taxon>Pseudomonadati</taxon>
        <taxon>Pseudomonadota</taxon>
        <taxon>Gammaproteobacteria</taxon>
        <taxon>Pseudomonadales</taxon>
        <taxon>Pseudomonadaceae</taxon>
        <taxon>Pseudomonas</taxon>
    </lineage>
</organism>
<dbReference type="EMBL" id="SEUB01000004">
    <property type="protein sequence ID" value="RYM42040.1"/>
    <property type="molecule type" value="Genomic_DNA"/>
</dbReference>
<dbReference type="Proteomes" id="UP000291107">
    <property type="component" value="Unassembled WGS sequence"/>
</dbReference>
<feature type="transmembrane region" description="Helical" evidence="3">
    <location>
        <begin position="16"/>
        <end position="37"/>
    </location>
</feature>
<reference evidence="4 5" key="1">
    <citation type="submission" date="2019-02" db="EMBL/GenBank/DDBJ databases">
        <title>Genome of Pseudomonas korensis isolated from heavy metal contaminated environment.</title>
        <authorList>
            <person name="Ayangbenro A.S."/>
            <person name="Babalola O."/>
        </authorList>
    </citation>
    <scope>NUCLEOTIDE SEQUENCE [LARGE SCALE GENOMIC DNA]</scope>
    <source>
        <strain evidence="4 5">AB36</strain>
    </source>
</reference>
<keyword evidence="1" id="KW-0175">Coiled coil</keyword>
<dbReference type="RefSeq" id="WP_129998640.1">
    <property type="nucleotide sequence ID" value="NZ_SEUB01000004.1"/>
</dbReference>
<evidence type="ECO:0000256" key="1">
    <source>
        <dbReference type="SAM" id="Coils"/>
    </source>
</evidence>
<evidence type="ECO:0000256" key="3">
    <source>
        <dbReference type="SAM" id="Phobius"/>
    </source>
</evidence>
<keyword evidence="3" id="KW-1133">Transmembrane helix</keyword>
<evidence type="ECO:0000313" key="5">
    <source>
        <dbReference type="Proteomes" id="UP000291107"/>
    </source>
</evidence>
<name>A0A4Q4L4V0_9PSED</name>
<feature type="region of interest" description="Disordered" evidence="2">
    <location>
        <begin position="172"/>
        <end position="194"/>
    </location>
</feature>
<gene>
    <name evidence="4" type="ORF">EVS84_12895</name>
</gene>
<feature type="compositionally biased region" description="Polar residues" evidence="2">
    <location>
        <begin position="172"/>
        <end position="181"/>
    </location>
</feature>
<feature type="coiled-coil region" evidence="1">
    <location>
        <begin position="63"/>
        <end position="111"/>
    </location>
</feature>
<keyword evidence="3" id="KW-0812">Transmembrane</keyword>
<proteinExistence type="predicted"/>
<evidence type="ECO:0000256" key="2">
    <source>
        <dbReference type="SAM" id="MobiDB-lite"/>
    </source>
</evidence>
<protein>
    <submittedName>
        <fullName evidence="4">Uncharacterized protein</fullName>
    </submittedName>
</protein>
<sequence length="194" mass="21426">MRALDTINSSKPQSNAAIYCLTILALALIAMTVVAGYQLNELFPLKAVVQQQEVQLTQRADAIQSMSAELKRLAEQKQVLETDLLSAKEQAKAAEHAKTELENNRQAALTSAVLEDEDSLCAIIEQNIRLVADQLNRDDFFRLRDEREAEAEAVLESYEKQLASCIEQLTAQTASPAQTDSAPHAQDFAAPIER</sequence>